<dbReference type="PROSITE" id="PS51283">
    <property type="entry name" value="DUSP"/>
    <property type="match status" value="1"/>
</dbReference>
<dbReference type="GO" id="GO:0004843">
    <property type="term" value="F:cysteine-type deubiquitinase activity"/>
    <property type="evidence" value="ECO:0007669"/>
    <property type="project" value="UniProtKB-EC"/>
</dbReference>
<dbReference type="InterPro" id="IPR001394">
    <property type="entry name" value="Peptidase_C19_UCH"/>
</dbReference>
<keyword evidence="13" id="KW-1185">Reference proteome</keyword>
<dbReference type="SUPFAM" id="SSF54236">
    <property type="entry name" value="Ubiquitin-like"/>
    <property type="match status" value="1"/>
</dbReference>
<evidence type="ECO:0000313" key="12">
    <source>
        <dbReference type="EMBL" id="KAK7020447.1"/>
    </source>
</evidence>
<feature type="compositionally biased region" description="Basic and acidic residues" evidence="8">
    <location>
        <begin position="1056"/>
        <end position="1078"/>
    </location>
</feature>
<feature type="region of interest" description="Disordered" evidence="8">
    <location>
        <begin position="1056"/>
        <end position="1104"/>
    </location>
</feature>
<keyword evidence="6" id="KW-0378">Hydrolase</keyword>
<dbReference type="PROSITE" id="PS50235">
    <property type="entry name" value="USP_3"/>
    <property type="match status" value="1"/>
</dbReference>
<dbReference type="GO" id="GO:0016579">
    <property type="term" value="P:protein deubiquitination"/>
    <property type="evidence" value="ECO:0007669"/>
    <property type="project" value="InterPro"/>
</dbReference>
<evidence type="ECO:0000256" key="4">
    <source>
        <dbReference type="ARBA" id="ARBA00022670"/>
    </source>
</evidence>
<feature type="domain" description="USP" evidence="10">
    <location>
        <begin position="157"/>
        <end position="457"/>
    </location>
</feature>
<dbReference type="GO" id="GO:0005634">
    <property type="term" value="C:nucleus"/>
    <property type="evidence" value="ECO:0007669"/>
    <property type="project" value="TreeGrafter"/>
</dbReference>
<dbReference type="InterPro" id="IPR028889">
    <property type="entry name" value="USP"/>
</dbReference>
<comment type="similarity">
    <text evidence="2">Belongs to the peptidase C19 family.</text>
</comment>
<dbReference type="GO" id="GO:0006508">
    <property type="term" value="P:proteolysis"/>
    <property type="evidence" value="ECO:0007669"/>
    <property type="project" value="UniProtKB-KW"/>
</dbReference>
<feature type="domain" description="Ubiquitin-like" evidence="9">
    <location>
        <begin position="985"/>
        <end position="1052"/>
    </location>
</feature>
<dbReference type="PANTHER" id="PTHR24006:SF888">
    <property type="entry name" value="UBIQUITIN CARBOXYL-TERMINAL HYDROLASE 30"/>
    <property type="match status" value="1"/>
</dbReference>
<proteinExistence type="inferred from homology"/>
<sequence>MVKRKREDASSKGLAAGEPLKRTAHAIIASSWGWVGSEASETAQITEEHLSATCGLSKRNTHPFCRNKFTKYPSKREQKKPRVPVNGEIDEDIIVISSDEEEDPTCVKRHCKNNPNCLNYLGQKKWEDEEDAREMFMGVANLGDNPAEDARDPDLPVGLKNLGATCYANASLQVWFRDITFRSGVYNCQPADADKFKDSPIFQLQVTFAALQESTQSVFNPTKLVESLELRTTEQQDAQEFSKLFMSHLDAEFKKQSNPALQSLITDQFQGKQVYGTICSQCRSVSARDTDFLEIEINFKNNAHLEDSIADLLQEESLSGDNQYRCSTCNSLQDATRYTELASLPPVLHFSLLRFVYDLASDERRKSKHAITFPLTLDMTRFLGNAVDRKSPSTQKTEDNLYELRGVLLHKGKSAYHGHYEAQVFDAANGSWFQFNDEIVTKIKKLGDKGLALNENGAKKEHEVIDVEAEENGSVSDARNKQRENARKRRRVDDSDDETPPAGSSKKSPVQQMVPDPQSRISSKDAYMLIYARKEPCSQRLDPPTPPPEALAVVETLNTAHEKACEDYAEKEKAVTARFAETRRKVLDIYQSWTVNPDEKNYVVLSSNALESWLEKHAIKAALAFDNPVHPQRVSIQDILCPHNLYHHNKAPGMKRITQEAYDKIVSETQCVFEPALSPNHICRSCVEETFLEKLYALEHPVHISKFDAVVQVDIDLESYWISKAWLKDWKLAKPKMHICTKGDRPPDFEEYKTHVRCEHDGLCLNSTNRIRISKAAAEFLRSLFPQWEPTSGDLEPCLICDGLKNMGAEDRIELRRHADEEKGKLKHMFDNALAGNISLLIDIPCALVPVDFLQAWREWLVRPTEKTRPGRIDTEVFFCDHGLLTVDPNCPNDLDGHLVVIQRSDWNELQTFYPAGPMIAVEKSDNSHYVHDIPVCADCRQQRKTDWTSTEITIRKGKRGSSPGDTGSSAPITYTNGARQSKRLRQAREAVVSVQITVTKSTTVKDMKVQLQKDLDIPTICQRLFYGKQELDDNAATVESLQILAHSVIDLREENEVHEISDSEEPPKKKGKRREEGGGFGGTVLGRSEHRSSSPPKAATVAPPTEKACGACTFVNPVDELTCNVCQEVL</sequence>
<evidence type="ECO:0000259" key="10">
    <source>
        <dbReference type="PROSITE" id="PS50235"/>
    </source>
</evidence>
<reference evidence="12 13" key="1">
    <citation type="journal article" date="2024" name="J Genomics">
        <title>Draft genome sequencing and assembly of Favolaschia claudopus CIRM-BRFM 2984 isolated from oak limbs.</title>
        <authorList>
            <person name="Navarro D."/>
            <person name="Drula E."/>
            <person name="Chaduli D."/>
            <person name="Cazenave R."/>
            <person name="Ahrendt S."/>
            <person name="Wang J."/>
            <person name="Lipzen A."/>
            <person name="Daum C."/>
            <person name="Barry K."/>
            <person name="Grigoriev I.V."/>
            <person name="Favel A."/>
            <person name="Rosso M.N."/>
            <person name="Martin F."/>
        </authorList>
    </citation>
    <scope>NUCLEOTIDE SEQUENCE [LARGE SCALE GENOMIC DNA]</scope>
    <source>
        <strain evidence="12 13">CIRM-BRFM 2984</strain>
    </source>
</reference>
<evidence type="ECO:0000313" key="13">
    <source>
        <dbReference type="Proteomes" id="UP001362999"/>
    </source>
</evidence>
<keyword evidence="5" id="KW-0833">Ubl conjugation pathway</keyword>
<feature type="compositionally biased region" description="Polar residues" evidence="8">
    <location>
        <begin position="964"/>
        <end position="980"/>
    </location>
</feature>
<dbReference type="PANTHER" id="PTHR24006">
    <property type="entry name" value="UBIQUITIN CARBOXYL-TERMINAL HYDROLASE"/>
    <property type="match status" value="1"/>
</dbReference>
<feature type="domain" description="DUSP" evidence="11">
    <location>
        <begin position="817"/>
        <end position="926"/>
    </location>
</feature>
<evidence type="ECO:0000256" key="5">
    <source>
        <dbReference type="ARBA" id="ARBA00022786"/>
    </source>
</evidence>
<dbReference type="CDD" id="cd02668">
    <property type="entry name" value="Peptidase_C19L"/>
    <property type="match status" value="1"/>
</dbReference>
<dbReference type="InterPro" id="IPR006615">
    <property type="entry name" value="Pept_C19_DUSP"/>
</dbReference>
<accession>A0AAW0B511</accession>
<protein>
    <recommendedName>
        <fullName evidence="3">ubiquitinyl hydrolase 1</fullName>
        <ecNumber evidence="3">3.4.19.12</ecNumber>
    </recommendedName>
</protein>
<dbReference type="Gene3D" id="3.90.70.10">
    <property type="entry name" value="Cysteine proteinases"/>
    <property type="match status" value="1"/>
</dbReference>
<dbReference type="GO" id="GO:0005829">
    <property type="term" value="C:cytosol"/>
    <property type="evidence" value="ECO:0007669"/>
    <property type="project" value="TreeGrafter"/>
</dbReference>
<dbReference type="InterPro" id="IPR029071">
    <property type="entry name" value="Ubiquitin-like_domsf"/>
</dbReference>
<keyword evidence="4" id="KW-0645">Protease</keyword>
<evidence type="ECO:0000256" key="1">
    <source>
        <dbReference type="ARBA" id="ARBA00000707"/>
    </source>
</evidence>
<dbReference type="AlphaFoldDB" id="A0AAW0B511"/>
<evidence type="ECO:0000256" key="6">
    <source>
        <dbReference type="ARBA" id="ARBA00022801"/>
    </source>
</evidence>
<name>A0AAW0B511_9AGAR</name>
<feature type="region of interest" description="Disordered" evidence="8">
    <location>
        <begin position="954"/>
        <end position="986"/>
    </location>
</feature>
<dbReference type="InterPro" id="IPR033841">
    <property type="entry name" value="Pep_USP48"/>
</dbReference>
<dbReference type="InterPro" id="IPR000626">
    <property type="entry name" value="Ubiquitin-like_dom"/>
</dbReference>
<evidence type="ECO:0000256" key="2">
    <source>
        <dbReference type="ARBA" id="ARBA00009085"/>
    </source>
</evidence>
<dbReference type="Pfam" id="PF00443">
    <property type="entry name" value="UCH"/>
    <property type="match status" value="1"/>
</dbReference>
<keyword evidence="7" id="KW-0788">Thiol protease</keyword>
<comment type="caution">
    <text evidence="12">The sequence shown here is derived from an EMBL/GenBank/DDBJ whole genome shotgun (WGS) entry which is preliminary data.</text>
</comment>
<evidence type="ECO:0000256" key="3">
    <source>
        <dbReference type="ARBA" id="ARBA00012759"/>
    </source>
</evidence>
<dbReference type="InterPro" id="IPR018200">
    <property type="entry name" value="USP_CS"/>
</dbReference>
<dbReference type="InterPro" id="IPR050164">
    <property type="entry name" value="Peptidase_C19"/>
</dbReference>
<evidence type="ECO:0000256" key="8">
    <source>
        <dbReference type="SAM" id="MobiDB-lite"/>
    </source>
</evidence>
<dbReference type="InterPro" id="IPR038765">
    <property type="entry name" value="Papain-like_cys_pep_sf"/>
</dbReference>
<comment type="catalytic activity">
    <reaction evidence="1">
        <text>Thiol-dependent hydrolysis of ester, thioester, amide, peptide and isopeptide bonds formed by the C-terminal Gly of ubiquitin (a 76-residue protein attached to proteins as an intracellular targeting signal).</text>
        <dbReference type="EC" id="3.4.19.12"/>
    </reaction>
</comment>
<dbReference type="EC" id="3.4.19.12" evidence="3"/>
<organism evidence="12 13">
    <name type="scientific">Favolaschia claudopus</name>
    <dbReference type="NCBI Taxonomy" id="2862362"/>
    <lineage>
        <taxon>Eukaryota</taxon>
        <taxon>Fungi</taxon>
        <taxon>Dikarya</taxon>
        <taxon>Basidiomycota</taxon>
        <taxon>Agaricomycotina</taxon>
        <taxon>Agaricomycetes</taxon>
        <taxon>Agaricomycetidae</taxon>
        <taxon>Agaricales</taxon>
        <taxon>Marasmiineae</taxon>
        <taxon>Mycenaceae</taxon>
        <taxon>Favolaschia</taxon>
    </lineage>
</organism>
<evidence type="ECO:0000256" key="7">
    <source>
        <dbReference type="ARBA" id="ARBA00022807"/>
    </source>
</evidence>
<dbReference type="PROSITE" id="PS50053">
    <property type="entry name" value="UBIQUITIN_2"/>
    <property type="match status" value="1"/>
</dbReference>
<feature type="region of interest" description="Disordered" evidence="8">
    <location>
        <begin position="467"/>
        <end position="519"/>
    </location>
</feature>
<dbReference type="SUPFAM" id="SSF54001">
    <property type="entry name" value="Cysteine proteinases"/>
    <property type="match status" value="1"/>
</dbReference>
<dbReference type="Proteomes" id="UP001362999">
    <property type="component" value="Unassembled WGS sequence"/>
</dbReference>
<evidence type="ECO:0000259" key="9">
    <source>
        <dbReference type="PROSITE" id="PS50053"/>
    </source>
</evidence>
<dbReference type="PROSITE" id="PS00973">
    <property type="entry name" value="USP_2"/>
    <property type="match status" value="1"/>
</dbReference>
<gene>
    <name evidence="12" type="ORF">R3P38DRAFT_2969526</name>
</gene>
<dbReference type="Gene3D" id="3.10.20.90">
    <property type="entry name" value="Phosphatidylinositol 3-kinase Catalytic Subunit, Chain A, domain 1"/>
    <property type="match status" value="1"/>
</dbReference>
<dbReference type="PROSITE" id="PS00972">
    <property type="entry name" value="USP_1"/>
    <property type="match status" value="1"/>
</dbReference>
<dbReference type="EMBL" id="JAWWNJ010000041">
    <property type="protein sequence ID" value="KAK7020447.1"/>
    <property type="molecule type" value="Genomic_DNA"/>
</dbReference>
<evidence type="ECO:0000259" key="11">
    <source>
        <dbReference type="PROSITE" id="PS51283"/>
    </source>
</evidence>